<gene>
    <name evidence="2" type="ORF">H0G86_012948</name>
</gene>
<feature type="compositionally biased region" description="Polar residues" evidence="1">
    <location>
        <begin position="1"/>
        <end position="14"/>
    </location>
</feature>
<dbReference type="EMBL" id="CP075870">
    <property type="protein sequence ID" value="QYT06081.1"/>
    <property type="molecule type" value="Genomic_DNA"/>
</dbReference>
<evidence type="ECO:0000313" key="3">
    <source>
        <dbReference type="Proteomes" id="UP000826661"/>
    </source>
</evidence>
<reference evidence="2 3" key="1">
    <citation type="journal article" date="2021" name="BMC Genomics">
        <title>Telomere-to-telomere genome assembly of asparaginase-producing Trichoderma simmonsii.</title>
        <authorList>
            <person name="Chung D."/>
            <person name="Kwon Y.M."/>
            <person name="Yang Y."/>
        </authorList>
    </citation>
    <scope>NUCLEOTIDE SEQUENCE [LARGE SCALE GENOMIC DNA]</scope>
    <source>
        <strain evidence="2 3">GH-Sj1</strain>
    </source>
</reference>
<feature type="region of interest" description="Disordered" evidence="1">
    <location>
        <begin position="366"/>
        <end position="422"/>
    </location>
</feature>
<protein>
    <submittedName>
        <fullName evidence="2">Uncharacterized protein</fullName>
    </submittedName>
</protein>
<sequence>MTSTKRTVIEISSGSDDDNPLVARRKIRRRSKIPEPQRDEADTETTQGQPTFAEFLSRTLPSRLISGDVAKYIQRESNVRLETARQEGITLDTVFIGMDCLPAWIGMHWDPQRESLHCAIQDRLMDVEVSSTLGDVLRKDLIEKGNRKLEEARQLGLGIEDITIGKGLLATWDGLASTQETTYGLETPPEETRAQSIYDDVGQSSIGTTVQDSSVIGQAETPESEIITISSASEAPNSPEIVYDSSSTYDSCSDFSSSSGGNSSSTEDDEEVDDIIHMNNVVNTQPEYSESDDEAPHILHDVEVVGGFEGHPDVDLEVYLVEDDEEVEGLPELELAIDGDAFIHYFGDDDLMEVEIPGMDLQCSLDVPPDQNDEGDYNTEGGPPLEEIEDASDDQAMDEDEDEDEGGEQNTIIQITEDGFTW</sequence>
<evidence type="ECO:0000313" key="2">
    <source>
        <dbReference type="EMBL" id="QYT06081.1"/>
    </source>
</evidence>
<dbReference type="Proteomes" id="UP000826661">
    <property type="component" value="Chromosome VII"/>
</dbReference>
<accession>A0A8G0PKT1</accession>
<name>A0A8G0PKT1_9HYPO</name>
<feature type="region of interest" description="Disordered" evidence="1">
    <location>
        <begin position="213"/>
        <end position="270"/>
    </location>
</feature>
<proteinExistence type="predicted"/>
<feature type="region of interest" description="Disordered" evidence="1">
    <location>
        <begin position="1"/>
        <end position="51"/>
    </location>
</feature>
<dbReference type="AlphaFoldDB" id="A0A8G0PKT1"/>
<feature type="compositionally biased region" description="Low complexity" evidence="1">
    <location>
        <begin position="219"/>
        <end position="236"/>
    </location>
</feature>
<feature type="compositionally biased region" description="Low complexity" evidence="1">
    <location>
        <begin position="243"/>
        <end position="265"/>
    </location>
</feature>
<evidence type="ECO:0000256" key="1">
    <source>
        <dbReference type="SAM" id="MobiDB-lite"/>
    </source>
</evidence>
<feature type="compositionally biased region" description="Acidic residues" evidence="1">
    <location>
        <begin position="386"/>
        <end position="407"/>
    </location>
</feature>
<organism evidence="2 3">
    <name type="scientific">Trichoderma simmonsii</name>
    <dbReference type="NCBI Taxonomy" id="1491479"/>
    <lineage>
        <taxon>Eukaryota</taxon>
        <taxon>Fungi</taxon>
        <taxon>Dikarya</taxon>
        <taxon>Ascomycota</taxon>
        <taxon>Pezizomycotina</taxon>
        <taxon>Sordariomycetes</taxon>
        <taxon>Hypocreomycetidae</taxon>
        <taxon>Hypocreales</taxon>
        <taxon>Hypocreaceae</taxon>
        <taxon>Trichoderma</taxon>
    </lineage>
</organism>
<keyword evidence="3" id="KW-1185">Reference proteome</keyword>